<keyword evidence="6" id="KW-1185">Reference proteome</keyword>
<dbReference type="Gene3D" id="3.50.50.60">
    <property type="entry name" value="FAD/NAD(P)-binding domain"/>
    <property type="match status" value="2"/>
</dbReference>
<dbReference type="InterPro" id="IPR023753">
    <property type="entry name" value="FAD/NAD-binding_dom"/>
</dbReference>
<dbReference type="PANTHER" id="PTHR48105">
    <property type="entry name" value="THIOREDOXIN REDUCTASE 1-RELATED-RELATED"/>
    <property type="match status" value="1"/>
</dbReference>
<keyword evidence="2" id="KW-0560">Oxidoreductase</keyword>
<evidence type="ECO:0000256" key="2">
    <source>
        <dbReference type="ARBA" id="ARBA00023002"/>
    </source>
</evidence>
<dbReference type="PRINTS" id="PR00368">
    <property type="entry name" value="FADPNR"/>
</dbReference>
<evidence type="ECO:0000313" key="6">
    <source>
        <dbReference type="Proteomes" id="UP001501803"/>
    </source>
</evidence>
<evidence type="ECO:0000259" key="4">
    <source>
        <dbReference type="Pfam" id="PF07992"/>
    </source>
</evidence>
<dbReference type="SUPFAM" id="SSF51905">
    <property type="entry name" value="FAD/NAD(P)-binding domain"/>
    <property type="match status" value="1"/>
</dbReference>
<feature type="domain" description="FAD/NAD(P)-binding" evidence="4">
    <location>
        <begin position="20"/>
        <end position="298"/>
    </location>
</feature>
<dbReference type="InterPro" id="IPR050097">
    <property type="entry name" value="Ferredoxin-NADP_redctase_2"/>
</dbReference>
<dbReference type="EMBL" id="BAABCN010000004">
    <property type="protein sequence ID" value="GAA3877837.1"/>
    <property type="molecule type" value="Genomic_DNA"/>
</dbReference>
<protein>
    <submittedName>
        <fullName evidence="5">NAD(P)/FAD-dependent oxidoreductase</fullName>
    </submittedName>
</protein>
<reference evidence="6" key="1">
    <citation type="journal article" date="2019" name="Int. J. Syst. Evol. Microbiol.">
        <title>The Global Catalogue of Microorganisms (GCM) 10K type strain sequencing project: providing services to taxonomists for standard genome sequencing and annotation.</title>
        <authorList>
            <consortium name="The Broad Institute Genomics Platform"/>
            <consortium name="The Broad Institute Genome Sequencing Center for Infectious Disease"/>
            <person name="Wu L."/>
            <person name="Ma J."/>
        </authorList>
    </citation>
    <scope>NUCLEOTIDE SEQUENCE [LARGE SCALE GENOMIC DNA]</scope>
    <source>
        <strain evidence="6">JCM 17021</strain>
    </source>
</reference>
<dbReference type="PRINTS" id="PR00469">
    <property type="entry name" value="PNDRDTASEII"/>
</dbReference>
<evidence type="ECO:0000256" key="3">
    <source>
        <dbReference type="ARBA" id="ARBA00048132"/>
    </source>
</evidence>
<keyword evidence="1" id="KW-0285">Flavoprotein</keyword>
<accession>A0ABP7KHK7</accession>
<name>A0ABP7KHK7_9MICO</name>
<dbReference type="Pfam" id="PF07992">
    <property type="entry name" value="Pyr_redox_2"/>
    <property type="match status" value="1"/>
</dbReference>
<gene>
    <name evidence="5" type="ORF">GCM10022381_20370</name>
</gene>
<dbReference type="InterPro" id="IPR036188">
    <property type="entry name" value="FAD/NAD-bd_sf"/>
</dbReference>
<evidence type="ECO:0000256" key="1">
    <source>
        <dbReference type="ARBA" id="ARBA00022630"/>
    </source>
</evidence>
<dbReference type="Proteomes" id="UP001501803">
    <property type="component" value="Unassembled WGS sequence"/>
</dbReference>
<organism evidence="5 6">
    <name type="scientific">Leifsonia kafniensis</name>
    <dbReference type="NCBI Taxonomy" id="475957"/>
    <lineage>
        <taxon>Bacteria</taxon>
        <taxon>Bacillati</taxon>
        <taxon>Actinomycetota</taxon>
        <taxon>Actinomycetes</taxon>
        <taxon>Micrococcales</taxon>
        <taxon>Microbacteriaceae</taxon>
        <taxon>Leifsonia</taxon>
    </lineage>
</organism>
<proteinExistence type="predicted"/>
<evidence type="ECO:0000313" key="5">
    <source>
        <dbReference type="EMBL" id="GAA3877837.1"/>
    </source>
</evidence>
<comment type="caution">
    <text evidence="5">The sequence shown here is derived from an EMBL/GenBank/DDBJ whole genome shotgun (WGS) entry which is preliminary data.</text>
</comment>
<comment type="catalytic activity">
    <reaction evidence="3">
        <text>[thioredoxin]-dithiol + NADP(+) = [thioredoxin]-disulfide + NADPH + H(+)</text>
        <dbReference type="Rhea" id="RHEA:20345"/>
        <dbReference type="Rhea" id="RHEA-COMP:10698"/>
        <dbReference type="Rhea" id="RHEA-COMP:10700"/>
        <dbReference type="ChEBI" id="CHEBI:15378"/>
        <dbReference type="ChEBI" id="CHEBI:29950"/>
        <dbReference type="ChEBI" id="CHEBI:50058"/>
        <dbReference type="ChEBI" id="CHEBI:57783"/>
        <dbReference type="ChEBI" id="CHEBI:58349"/>
        <dbReference type="EC" id="1.8.1.9"/>
    </reaction>
</comment>
<sequence>MHPGVTVEPEVVTMTNNSHHDVIVLGAGAAGLSAGLVLARAQADVMLIDSGSPRNAAAAHMQGFVSRDGMPPAEFLSMGRQEICGYGGTVVSASVAAVTRRDDDWITVTLTDERALEARALLVATGLTDEIPDLPGVRERWGSLVHHCPYCHGYEVRNQEIVVIGGPARAMSLKQAGLLRRYSDRVTLVTNGIEMTDDETRRLEKFRVRIVDGTVSRLIGDTGTLDGIALTDGRTVGCDAAFIAPRPRPNDGLLRSLGCAIDPQTAFVAVDAAGQTSVPGVWAAGNVVTPSAQVISAAGAGSSAAIAINGWLLDQDLNRASAR</sequence>